<name>M1DW29_SOLTU</name>
<dbReference type="HOGENOM" id="CLU_2376912_0_0_1"/>
<feature type="region of interest" description="Disordered" evidence="1">
    <location>
        <begin position="47"/>
        <end position="95"/>
    </location>
</feature>
<dbReference type="PaxDb" id="4113-PGSC0003DMT400095339"/>
<evidence type="ECO:0000313" key="2">
    <source>
        <dbReference type="EnsemblPlants" id="PGSC0003DMT400095339"/>
    </source>
</evidence>
<dbReference type="EnsemblPlants" id="PGSC0003DMT400095339">
    <property type="protein sequence ID" value="PGSC0003DMT400095339"/>
    <property type="gene ID" value="PGSC0003DMG400044910"/>
</dbReference>
<protein>
    <submittedName>
        <fullName evidence="2">Uncharacterized protein</fullName>
    </submittedName>
</protein>
<dbReference type="InParanoid" id="M1DW29"/>
<reference evidence="3" key="1">
    <citation type="journal article" date="2011" name="Nature">
        <title>Genome sequence and analysis of the tuber crop potato.</title>
        <authorList>
            <consortium name="The Potato Genome Sequencing Consortium"/>
        </authorList>
    </citation>
    <scope>NUCLEOTIDE SEQUENCE [LARGE SCALE GENOMIC DNA]</scope>
    <source>
        <strain evidence="3">cv. DM1-3 516 R44</strain>
    </source>
</reference>
<proteinExistence type="predicted"/>
<dbReference type="AlphaFoldDB" id="M1DW29"/>
<evidence type="ECO:0000313" key="3">
    <source>
        <dbReference type="Proteomes" id="UP000011115"/>
    </source>
</evidence>
<evidence type="ECO:0000256" key="1">
    <source>
        <dbReference type="SAM" id="MobiDB-lite"/>
    </source>
</evidence>
<reference evidence="2" key="2">
    <citation type="submission" date="2015-06" db="UniProtKB">
        <authorList>
            <consortium name="EnsemblPlants"/>
        </authorList>
    </citation>
    <scope>IDENTIFICATION</scope>
    <source>
        <strain evidence="2">DM1-3 516 R44</strain>
    </source>
</reference>
<sequence length="95" mass="10649">MKPKIQFPFLSRITPLIPPFWDAMFEDPSVLSLYLLFGGENLVGERKDKSASRRTVSRCSAISPKVTEPEDVEGKSKMAMEMTKGRSADWVGDPD</sequence>
<organism evidence="2 3">
    <name type="scientific">Solanum tuberosum</name>
    <name type="common">Potato</name>
    <dbReference type="NCBI Taxonomy" id="4113"/>
    <lineage>
        <taxon>Eukaryota</taxon>
        <taxon>Viridiplantae</taxon>
        <taxon>Streptophyta</taxon>
        <taxon>Embryophyta</taxon>
        <taxon>Tracheophyta</taxon>
        <taxon>Spermatophyta</taxon>
        <taxon>Magnoliopsida</taxon>
        <taxon>eudicotyledons</taxon>
        <taxon>Gunneridae</taxon>
        <taxon>Pentapetalae</taxon>
        <taxon>asterids</taxon>
        <taxon>lamiids</taxon>
        <taxon>Solanales</taxon>
        <taxon>Solanaceae</taxon>
        <taxon>Solanoideae</taxon>
        <taxon>Solaneae</taxon>
        <taxon>Solanum</taxon>
    </lineage>
</organism>
<accession>M1DW29</accession>
<dbReference type="Proteomes" id="UP000011115">
    <property type="component" value="Unassembled WGS sequence"/>
</dbReference>
<keyword evidence="3" id="KW-1185">Reference proteome</keyword>
<dbReference type="Gramene" id="PGSC0003DMT400095339">
    <property type="protein sequence ID" value="PGSC0003DMT400095339"/>
    <property type="gene ID" value="PGSC0003DMG400044910"/>
</dbReference>
<feature type="compositionally biased region" description="Basic and acidic residues" evidence="1">
    <location>
        <begin position="72"/>
        <end position="87"/>
    </location>
</feature>